<dbReference type="eggNOG" id="COG4726">
    <property type="taxonomic scope" value="Bacteria"/>
</dbReference>
<dbReference type="STRING" id="755178.Cyan10605_1417"/>
<evidence type="ECO:0000313" key="3">
    <source>
        <dbReference type="Proteomes" id="UP000010480"/>
    </source>
</evidence>
<protein>
    <submittedName>
        <fullName evidence="2">Uncharacterized protein</fullName>
    </submittedName>
</protein>
<dbReference type="Proteomes" id="UP000010480">
    <property type="component" value="Chromosome"/>
</dbReference>
<dbReference type="EMBL" id="CP003947">
    <property type="protein sequence ID" value="AFZ53529.1"/>
    <property type="molecule type" value="Genomic_DNA"/>
</dbReference>
<accession>K9Z2Z4</accession>
<organism evidence="2 3">
    <name type="scientific">Cyanobacterium aponinum (strain PCC 10605)</name>
    <dbReference type="NCBI Taxonomy" id="755178"/>
    <lineage>
        <taxon>Bacteria</taxon>
        <taxon>Bacillati</taxon>
        <taxon>Cyanobacteriota</taxon>
        <taxon>Cyanophyceae</taxon>
        <taxon>Oscillatoriophycideae</taxon>
        <taxon>Chroococcales</taxon>
        <taxon>Geminocystaceae</taxon>
        <taxon>Cyanobacterium</taxon>
    </lineage>
</organism>
<dbReference type="AlphaFoldDB" id="K9Z2Z4"/>
<name>K9Z2Z4_CYAAP</name>
<dbReference type="HOGENOM" id="CLU_042919_0_0_3"/>
<dbReference type="RefSeq" id="WP_015219258.1">
    <property type="nucleotide sequence ID" value="NC_019776.1"/>
</dbReference>
<gene>
    <name evidence="2" type="ordered locus">Cyan10605_1417</name>
</gene>
<sequence length="536" mass="56644" precursor="true">MLTNNQNKNQKKPLVTNFIRNLLPFGVRSQQGSTLPMAIGLGSAMMIVGAVAVMKGGQENTNTTSSEQSKQAMAVAEAGVTNVQSFLAKNPSLAMLDLEDWQEIVKVDPNDPKKVEDKIVSAIPPLAEKVEEMKNATNTGSSNGNQESYLCKATQPSSTSSLDSSLGETFNAEKIIEGLQSVAGVKSNSKDTQWVPVGNNGSYKLLDYSRNASEDGAIAIIQGKVGNAVAQLAIDLQGSFNVEGGTINSESTPIMIDGSGDGAPALWITDNTDNDFGNNDFGGNVKITVSDCKKMVGEKPDENGNFEYQPYKNGPKSKGGTTVLTKEPMPPVPTPPSDAISLSAITGDMALPRINVKVKGKTINDTKSSDGYYHYKVNVSQGNSINLKGNDTLSINDNVVLHLDGNMLLSGNSKIKTDSSEKLQIYGSQNTTSIGINGGGESGNVFIHAPNANAGVNGGGSSYPNISGSIWVKSWGKGWSNSNSGVLVANPGKYADYLSGETRQKPKSSTPEPITTTYNNVGKVSNFTRQPISSNK</sequence>
<feature type="region of interest" description="Disordered" evidence="1">
    <location>
        <begin position="499"/>
        <end position="536"/>
    </location>
</feature>
<reference evidence="3" key="1">
    <citation type="journal article" date="2013" name="Proc. Natl. Acad. Sci. U.S.A.">
        <title>Improving the coverage of the cyanobacterial phylum using diversity-driven genome sequencing.</title>
        <authorList>
            <person name="Shih P.M."/>
            <person name="Wu D."/>
            <person name="Latifi A."/>
            <person name="Axen S.D."/>
            <person name="Fewer D.P."/>
            <person name="Talla E."/>
            <person name="Calteau A."/>
            <person name="Cai F."/>
            <person name="Tandeau de Marsac N."/>
            <person name="Rippka R."/>
            <person name="Herdman M."/>
            <person name="Sivonen K."/>
            <person name="Coursin T."/>
            <person name="Laurent T."/>
            <person name="Goodwin L."/>
            <person name="Nolan M."/>
            <person name="Davenport K.W."/>
            <person name="Han C.S."/>
            <person name="Rubin E.M."/>
            <person name="Eisen J.A."/>
            <person name="Woyke T."/>
            <person name="Gugger M."/>
            <person name="Kerfeld C.A."/>
        </authorList>
    </citation>
    <scope>NUCLEOTIDE SEQUENCE [LARGE SCALE GENOMIC DNA]</scope>
    <source>
        <strain evidence="3">PCC 10605</strain>
    </source>
</reference>
<evidence type="ECO:0000313" key="2">
    <source>
        <dbReference type="EMBL" id="AFZ53529.1"/>
    </source>
</evidence>
<feature type="compositionally biased region" description="Polar residues" evidence="1">
    <location>
        <begin position="136"/>
        <end position="148"/>
    </location>
</feature>
<feature type="region of interest" description="Disordered" evidence="1">
    <location>
        <begin position="136"/>
        <end position="164"/>
    </location>
</feature>
<dbReference type="KEGG" id="can:Cyan10605_1417"/>
<evidence type="ECO:0000256" key="1">
    <source>
        <dbReference type="SAM" id="MobiDB-lite"/>
    </source>
</evidence>
<keyword evidence="3" id="KW-1185">Reference proteome</keyword>
<feature type="region of interest" description="Disordered" evidence="1">
    <location>
        <begin position="301"/>
        <end position="323"/>
    </location>
</feature>
<proteinExistence type="predicted"/>
<feature type="compositionally biased region" description="Polar residues" evidence="1">
    <location>
        <begin position="507"/>
        <end position="536"/>
    </location>
</feature>